<dbReference type="InterPro" id="IPR017039">
    <property type="entry name" value="Virul_fac_BrkB"/>
</dbReference>
<evidence type="ECO:0000256" key="6">
    <source>
        <dbReference type="SAM" id="Phobius"/>
    </source>
</evidence>
<sequence length="300" mass="33256">MPSSDTNTNLWPIVFQGAFWRSVWARFVQAGGLDSAAALAYTTLLGLVPLIALVLSVLSVSHWFDAWRDEIVHAFVRMLSPEALDRVEAALVSFSRQAAALKGPSLLFLAVTVVFLLDAVYKKVAAIWLEAERSRWWVRVLHYLGVSLLGPILLVASLAISSWLLALPWLTDSDLISQARYQLLKGVPTLLTVVGFYLFYRYAPPVPVKPRAALLGALLATLLLGLLKFGFSLYAQWVPTYKVIYGALAAVPLLLVWLYLLWVLVLFSAAVVWGLDRVLLGKSLKTGYNEMDRQNGGVKR</sequence>
<evidence type="ECO:0000313" key="7">
    <source>
        <dbReference type="EMBL" id="SIO04698.1"/>
    </source>
</evidence>
<feature type="transmembrane region" description="Helical" evidence="6">
    <location>
        <begin position="243"/>
        <end position="275"/>
    </location>
</feature>
<protein>
    <submittedName>
        <fullName evidence="7">Membrane protein</fullName>
    </submittedName>
</protein>
<dbReference type="EMBL" id="FSRE01000003">
    <property type="protein sequence ID" value="SIO04698.1"/>
    <property type="molecule type" value="Genomic_DNA"/>
</dbReference>
<feature type="transmembrane region" description="Helical" evidence="6">
    <location>
        <begin position="212"/>
        <end position="237"/>
    </location>
</feature>
<dbReference type="OrthoDB" id="9808671at2"/>
<dbReference type="Pfam" id="PF03631">
    <property type="entry name" value="Virul_fac_BrkB"/>
    <property type="match status" value="1"/>
</dbReference>
<evidence type="ECO:0000256" key="5">
    <source>
        <dbReference type="ARBA" id="ARBA00023136"/>
    </source>
</evidence>
<feature type="transmembrane region" description="Helical" evidence="6">
    <location>
        <begin position="36"/>
        <end position="58"/>
    </location>
</feature>
<feature type="transmembrane region" description="Helical" evidence="6">
    <location>
        <begin position="141"/>
        <end position="170"/>
    </location>
</feature>
<feature type="transmembrane region" description="Helical" evidence="6">
    <location>
        <begin position="182"/>
        <end position="200"/>
    </location>
</feature>
<keyword evidence="3 6" id="KW-0812">Transmembrane</keyword>
<evidence type="ECO:0000256" key="2">
    <source>
        <dbReference type="ARBA" id="ARBA00022475"/>
    </source>
</evidence>
<evidence type="ECO:0000256" key="1">
    <source>
        <dbReference type="ARBA" id="ARBA00004651"/>
    </source>
</evidence>
<dbReference type="PANTHER" id="PTHR30213">
    <property type="entry name" value="INNER MEMBRANE PROTEIN YHJD"/>
    <property type="match status" value="1"/>
</dbReference>
<dbReference type="RefSeq" id="WP_074201551.1">
    <property type="nucleotide sequence ID" value="NZ_FSRE01000003.1"/>
</dbReference>
<keyword evidence="4 6" id="KW-1133">Transmembrane helix</keyword>
<accession>A0A1N6GB03</accession>
<dbReference type="AlphaFoldDB" id="A0A1N6GB03"/>
<evidence type="ECO:0000256" key="3">
    <source>
        <dbReference type="ARBA" id="ARBA00022692"/>
    </source>
</evidence>
<dbReference type="GO" id="GO:0005886">
    <property type="term" value="C:plasma membrane"/>
    <property type="evidence" value="ECO:0007669"/>
    <property type="project" value="UniProtKB-SubCell"/>
</dbReference>
<keyword evidence="5 6" id="KW-0472">Membrane</keyword>
<name>A0A1N6GB03_9GAMM</name>
<gene>
    <name evidence="7" type="ORF">SAMN05443662_1266</name>
</gene>
<organism evidence="7 8">
    <name type="scientific">Sulfurivirga caldicuralii</name>
    <dbReference type="NCBI Taxonomy" id="364032"/>
    <lineage>
        <taxon>Bacteria</taxon>
        <taxon>Pseudomonadati</taxon>
        <taxon>Pseudomonadota</taxon>
        <taxon>Gammaproteobacteria</taxon>
        <taxon>Thiotrichales</taxon>
        <taxon>Piscirickettsiaceae</taxon>
        <taxon>Sulfurivirga</taxon>
    </lineage>
</organism>
<dbReference type="PIRSF" id="PIRSF035875">
    <property type="entry name" value="RNase_BN"/>
    <property type="match status" value="1"/>
</dbReference>
<keyword evidence="2" id="KW-1003">Cell membrane</keyword>
<dbReference type="STRING" id="364032.SAMN05443662_1266"/>
<evidence type="ECO:0000256" key="4">
    <source>
        <dbReference type="ARBA" id="ARBA00022989"/>
    </source>
</evidence>
<dbReference type="Proteomes" id="UP000198461">
    <property type="component" value="Unassembled WGS sequence"/>
</dbReference>
<proteinExistence type="predicted"/>
<comment type="subcellular location">
    <subcellularLocation>
        <location evidence="1">Cell membrane</location>
        <topology evidence="1">Multi-pass membrane protein</topology>
    </subcellularLocation>
</comment>
<keyword evidence="8" id="KW-1185">Reference proteome</keyword>
<reference evidence="7 8" key="1">
    <citation type="submission" date="2016-11" db="EMBL/GenBank/DDBJ databases">
        <authorList>
            <person name="Jaros S."/>
            <person name="Januszkiewicz K."/>
            <person name="Wedrychowicz H."/>
        </authorList>
    </citation>
    <scope>NUCLEOTIDE SEQUENCE [LARGE SCALE GENOMIC DNA]</scope>
    <source>
        <strain evidence="7 8">DSM 17737</strain>
    </source>
</reference>
<dbReference type="PANTHER" id="PTHR30213:SF0">
    <property type="entry name" value="UPF0761 MEMBRANE PROTEIN YIHY"/>
    <property type="match status" value="1"/>
</dbReference>
<dbReference type="NCBIfam" id="TIGR00765">
    <property type="entry name" value="yihY_not_rbn"/>
    <property type="match status" value="1"/>
</dbReference>
<evidence type="ECO:0000313" key="8">
    <source>
        <dbReference type="Proteomes" id="UP000198461"/>
    </source>
</evidence>